<dbReference type="OMA" id="WCIPSVF"/>
<sequence length="125" mass="13927">MDAQTQVQVEGSKVRKVDSNDAWVYLLTKAQAQACPIAVHFSASWCAPSIAMNSLFEELAVKYDDILFLLVDVDEVKGVAAKMEVKAMPTFMFLKDGMQVDKLVGANPDEIRKRVGQFARSMRVK</sequence>
<dbReference type="CDD" id="cd02947">
    <property type="entry name" value="TRX_family"/>
    <property type="match status" value="1"/>
</dbReference>
<accession>W1PW25</accession>
<dbReference type="SUPFAM" id="SSF52833">
    <property type="entry name" value="Thioredoxin-like"/>
    <property type="match status" value="1"/>
</dbReference>
<evidence type="ECO:0000259" key="1">
    <source>
        <dbReference type="PROSITE" id="PS51352"/>
    </source>
</evidence>
<proteinExistence type="predicted"/>
<dbReference type="STRING" id="13333.W1PW25"/>
<dbReference type="PROSITE" id="PS51352">
    <property type="entry name" value="THIOREDOXIN_2"/>
    <property type="match status" value="1"/>
</dbReference>
<dbReference type="GO" id="GO:0005829">
    <property type="term" value="C:cytosol"/>
    <property type="evidence" value="ECO:0007669"/>
    <property type="project" value="EnsemblPlants"/>
</dbReference>
<dbReference type="PANTHER" id="PTHR10438">
    <property type="entry name" value="THIOREDOXIN"/>
    <property type="match status" value="1"/>
</dbReference>
<reference evidence="3" key="1">
    <citation type="journal article" date="2013" name="Science">
        <title>The Amborella genome and the evolution of flowering plants.</title>
        <authorList>
            <consortium name="Amborella Genome Project"/>
        </authorList>
    </citation>
    <scope>NUCLEOTIDE SEQUENCE [LARGE SCALE GENOMIC DNA]</scope>
</reference>
<dbReference type="eggNOG" id="KOG0907">
    <property type="taxonomic scope" value="Eukaryota"/>
</dbReference>
<dbReference type="Pfam" id="PF00085">
    <property type="entry name" value="Thioredoxin"/>
    <property type="match status" value="1"/>
</dbReference>
<organism evidence="2 3">
    <name type="scientific">Amborella trichopoda</name>
    <dbReference type="NCBI Taxonomy" id="13333"/>
    <lineage>
        <taxon>Eukaryota</taxon>
        <taxon>Viridiplantae</taxon>
        <taxon>Streptophyta</taxon>
        <taxon>Embryophyta</taxon>
        <taxon>Tracheophyta</taxon>
        <taxon>Spermatophyta</taxon>
        <taxon>Magnoliopsida</taxon>
        <taxon>Amborellales</taxon>
        <taxon>Amborellaceae</taxon>
        <taxon>Amborella</taxon>
    </lineage>
</organism>
<name>W1PW25_AMBTC</name>
<dbReference type="InterPro" id="IPR036249">
    <property type="entry name" value="Thioredoxin-like_sf"/>
</dbReference>
<dbReference type="Gramene" id="ERN12039">
    <property type="protein sequence ID" value="ERN12039"/>
    <property type="gene ID" value="AMTR_s00035p00061080"/>
</dbReference>
<keyword evidence="3" id="KW-1185">Reference proteome</keyword>
<dbReference type="KEGG" id="atr:18440244"/>
<dbReference type="HOGENOM" id="CLU_090389_14_1_1"/>
<gene>
    <name evidence="2" type="ORF">AMTR_s00035p00061080</name>
</gene>
<dbReference type="AlphaFoldDB" id="W1PW25"/>
<dbReference type="OrthoDB" id="10263751at2759"/>
<dbReference type="EMBL" id="KI392639">
    <property type="protein sequence ID" value="ERN12039.1"/>
    <property type="molecule type" value="Genomic_DNA"/>
</dbReference>
<feature type="domain" description="Thioredoxin" evidence="1">
    <location>
        <begin position="1"/>
        <end position="120"/>
    </location>
</feature>
<dbReference type="Gene3D" id="3.40.30.10">
    <property type="entry name" value="Glutaredoxin"/>
    <property type="match status" value="1"/>
</dbReference>
<dbReference type="InterPro" id="IPR013766">
    <property type="entry name" value="Thioredoxin_domain"/>
</dbReference>
<dbReference type="Proteomes" id="UP000017836">
    <property type="component" value="Unassembled WGS sequence"/>
</dbReference>
<evidence type="ECO:0000313" key="2">
    <source>
        <dbReference type="EMBL" id="ERN12039.1"/>
    </source>
</evidence>
<dbReference type="GO" id="GO:0003756">
    <property type="term" value="F:protein disulfide isomerase activity"/>
    <property type="evidence" value="ECO:0007669"/>
    <property type="project" value="EnsemblPlants"/>
</dbReference>
<dbReference type="InterPro" id="IPR050620">
    <property type="entry name" value="Thioredoxin_H-type-like"/>
</dbReference>
<protein>
    <recommendedName>
        <fullName evidence="1">Thioredoxin domain-containing protein</fullName>
    </recommendedName>
</protein>
<evidence type="ECO:0000313" key="3">
    <source>
        <dbReference type="Proteomes" id="UP000017836"/>
    </source>
</evidence>
<dbReference type="PANTHER" id="PTHR10438:SF242">
    <property type="entry name" value="THIOREDOXIN-LIKE PROTEIN CXXS1"/>
    <property type="match status" value="1"/>
</dbReference>